<evidence type="ECO:0008006" key="3">
    <source>
        <dbReference type="Google" id="ProtNLM"/>
    </source>
</evidence>
<dbReference type="Proteomes" id="UP000195569">
    <property type="component" value="Unassembled WGS sequence"/>
</dbReference>
<dbReference type="OrthoDB" id="6592844at2"/>
<organism evidence="1 2">
    <name type="scientific">Paraburkholderia piptadeniae</name>
    <dbReference type="NCBI Taxonomy" id="1701573"/>
    <lineage>
        <taxon>Bacteria</taxon>
        <taxon>Pseudomonadati</taxon>
        <taxon>Pseudomonadota</taxon>
        <taxon>Betaproteobacteria</taxon>
        <taxon>Burkholderiales</taxon>
        <taxon>Burkholderiaceae</taxon>
        <taxon>Paraburkholderia</taxon>
    </lineage>
</organism>
<protein>
    <recommendedName>
        <fullName evidence="3">Phage tail protein</fullName>
    </recommendedName>
</protein>
<evidence type="ECO:0000313" key="2">
    <source>
        <dbReference type="Proteomes" id="UP000195569"/>
    </source>
</evidence>
<gene>
    <name evidence="1" type="ORF">BN2476_830002</name>
</gene>
<dbReference type="Pfam" id="PF10076">
    <property type="entry name" value="Phage_Mu_Gp48"/>
    <property type="match status" value="1"/>
</dbReference>
<reference evidence="1" key="1">
    <citation type="submission" date="2016-12" db="EMBL/GenBank/DDBJ databases">
        <authorList>
            <person name="Moulin L."/>
        </authorList>
    </citation>
    <scope>NUCLEOTIDE SEQUENCE [LARGE SCALE GENOMIC DNA]</scope>
    <source>
        <strain evidence="1">STM 7183</strain>
    </source>
</reference>
<name>A0A1N7SSJ2_9BURK</name>
<evidence type="ECO:0000313" key="1">
    <source>
        <dbReference type="EMBL" id="SIT50431.1"/>
    </source>
</evidence>
<dbReference type="RefSeq" id="WP_087739131.1">
    <property type="nucleotide sequence ID" value="NZ_CYGY02000083.1"/>
</dbReference>
<accession>A0A1N7SSJ2</accession>
<dbReference type="AlphaFoldDB" id="A0A1N7SSJ2"/>
<dbReference type="EMBL" id="CYGY02000083">
    <property type="protein sequence ID" value="SIT50431.1"/>
    <property type="molecule type" value="Genomic_DNA"/>
</dbReference>
<comment type="caution">
    <text evidence="1">The sequence shown here is derived from an EMBL/GenBank/DDBJ whole genome shotgun (WGS) entry which is preliminary data.</text>
</comment>
<keyword evidence="2" id="KW-1185">Reference proteome</keyword>
<sequence>MTTPVYSAGDFARALQALMPQGKVWPRDSDSVQSQVFEGLAAVYERNSDRAQNLISDAFPANTVELLPEWESTLGLPDPCAGPSPTIQQRRNQVVARFANSGGQSSAYYINFALNLGYTVTVNQYAPFRCGQSRCGDSLGGVEWFYTWAIRAPLNTVTRFRVGSSTVGEALATWNNKVLECELSSVAPAHTYLQFQYS</sequence>
<proteinExistence type="predicted"/>
<dbReference type="InterPro" id="IPR018755">
    <property type="entry name" value="Phage_Mu_Gp48"/>
</dbReference>